<evidence type="ECO:0000313" key="4">
    <source>
        <dbReference type="Proteomes" id="UP000295382"/>
    </source>
</evidence>
<dbReference type="Pfam" id="PF04972">
    <property type="entry name" value="BON"/>
    <property type="match status" value="1"/>
</dbReference>
<dbReference type="PANTHER" id="PTHR34606">
    <property type="entry name" value="BON DOMAIN-CONTAINING PROTEIN"/>
    <property type="match status" value="1"/>
</dbReference>
<dbReference type="EMBL" id="SLZQ01000007">
    <property type="protein sequence ID" value="TCS36239.1"/>
    <property type="molecule type" value="Genomic_DNA"/>
</dbReference>
<keyword evidence="4" id="KW-1185">Reference proteome</keyword>
<dbReference type="OrthoDB" id="7360581at2"/>
<dbReference type="AlphaFoldDB" id="A0A4R3HXR8"/>
<reference evidence="3 4" key="1">
    <citation type="submission" date="2019-03" db="EMBL/GenBank/DDBJ databases">
        <title>Genomic Encyclopedia of Type Strains, Phase IV (KMG-IV): sequencing the most valuable type-strain genomes for metagenomic binning, comparative biology and taxonomic classification.</title>
        <authorList>
            <person name="Goeker M."/>
        </authorList>
    </citation>
    <scope>NUCLEOTIDE SEQUENCE [LARGE SCALE GENOMIC DNA]</scope>
    <source>
        <strain evidence="3 4">DSM 7445</strain>
    </source>
</reference>
<proteinExistence type="predicted"/>
<dbReference type="InterPro" id="IPR007055">
    <property type="entry name" value="BON_dom"/>
</dbReference>
<name>A0A4R3HXR8_PAULE</name>
<evidence type="ECO:0000259" key="2">
    <source>
        <dbReference type="PROSITE" id="PS50914"/>
    </source>
</evidence>
<organism evidence="3 4">
    <name type="scientific">Paucimonas lemoignei</name>
    <name type="common">Pseudomonas lemoignei</name>
    <dbReference type="NCBI Taxonomy" id="29443"/>
    <lineage>
        <taxon>Bacteria</taxon>
        <taxon>Pseudomonadati</taxon>
        <taxon>Pseudomonadota</taxon>
        <taxon>Betaproteobacteria</taxon>
        <taxon>Burkholderiales</taxon>
        <taxon>Burkholderiaceae</taxon>
        <taxon>Paucimonas</taxon>
    </lineage>
</organism>
<evidence type="ECO:0000256" key="1">
    <source>
        <dbReference type="SAM" id="SignalP"/>
    </source>
</evidence>
<evidence type="ECO:0000313" key="3">
    <source>
        <dbReference type="EMBL" id="TCS36239.1"/>
    </source>
</evidence>
<dbReference type="PROSITE" id="PS50914">
    <property type="entry name" value="BON"/>
    <property type="match status" value="1"/>
</dbReference>
<accession>A0A4R3HXR8</accession>
<feature type="chain" id="PRO_5020276427" evidence="1">
    <location>
        <begin position="20"/>
        <end position="106"/>
    </location>
</feature>
<dbReference type="PANTHER" id="PTHR34606:SF16">
    <property type="entry name" value="BON DOMAIN-CONTAINING PROTEIN"/>
    <property type="match status" value="1"/>
</dbReference>
<dbReference type="InterPro" id="IPR051686">
    <property type="entry name" value="Lipoprotein_DolP"/>
</dbReference>
<feature type="signal peptide" evidence="1">
    <location>
        <begin position="1"/>
        <end position="19"/>
    </location>
</feature>
<dbReference type="SMART" id="SM00749">
    <property type="entry name" value="BON"/>
    <property type="match status" value="1"/>
</dbReference>
<dbReference type="RefSeq" id="WP_132259077.1">
    <property type="nucleotide sequence ID" value="NZ_SLZQ01000007.1"/>
</dbReference>
<protein>
    <submittedName>
        <fullName evidence="3">Hyperosmotically inducible protein</fullName>
    </submittedName>
</protein>
<dbReference type="InterPro" id="IPR014004">
    <property type="entry name" value="Transpt-assoc_nodulatn_dom_bac"/>
</dbReference>
<dbReference type="Gene3D" id="3.30.1340.30">
    <property type="match status" value="1"/>
</dbReference>
<feature type="domain" description="BON" evidence="2">
    <location>
        <begin position="33"/>
        <end position="102"/>
    </location>
</feature>
<dbReference type="Proteomes" id="UP000295382">
    <property type="component" value="Unassembled WGS sequence"/>
</dbReference>
<keyword evidence="1" id="KW-0732">Signal</keyword>
<gene>
    <name evidence="3" type="ORF">EDC30_10756</name>
</gene>
<dbReference type="PROSITE" id="PS51257">
    <property type="entry name" value="PROKAR_LIPOPROTEIN"/>
    <property type="match status" value="1"/>
</dbReference>
<sequence>MKKLFACLSIILTLGLAACAPTKTSRGTGEFIDDASLTARVKTEIAQTQGIGEAAAINVDTYRGEVSLAGFVDNQEQANKAVEAARKVSGVTSVKNNLQVKPRSSK</sequence>
<comment type="caution">
    <text evidence="3">The sequence shown here is derived from an EMBL/GenBank/DDBJ whole genome shotgun (WGS) entry which is preliminary data.</text>
</comment>